<dbReference type="InterPro" id="IPR009332">
    <property type="entry name" value="Med22"/>
</dbReference>
<keyword evidence="9" id="KW-1185">Reference proteome</keyword>
<keyword evidence="5" id="KW-0539">Nucleus</keyword>
<keyword evidence="3" id="KW-0805">Transcription regulation</keyword>
<evidence type="ECO:0000256" key="4">
    <source>
        <dbReference type="ARBA" id="ARBA00023163"/>
    </source>
</evidence>
<accession>A0A7J7K357</accession>
<proteinExistence type="predicted"/>
<dbReference type="AlphaFoldDB" id="A0A7J7K357"/>
<evidence type="ECO:0000256" key="5">
    <source>
        <dbReference type="ARBA" id="ARBA00023242"/>
    </source>
</evidence>
<evidence type="ECO:0000256" key="7">
    <source>
        <dbReference type="ARBA" id="ARBA00031962"/>
    </source>
</evidence>
<evidence type="ECO:0000313" key="8">
    <source>
        <dbReference type="EMBL" id="KAF6032633.1"/>
    </source>
</evidence>
<dbReference type="GO" id="GO:0016592">
    <property type="term" value="C:mediator complex"/>
    <property type="evidence" value="ECO:0007669"/>
    <property type="project" value="InterPro"/>
</dbReference>
<evidence type="ECO:0000313" key="9">
    <source>
        <dbReference type="Proteomes" id="UP000593567"/>
    </source>
</evidence>
<comment type="function">
    <text evidence="6">Component of the Mediator complex, a coactivator involved in the regulated transcription of nearly all RNA polymerase II-dependent genes. Mediator functions as a bridge to convey information from gene-specific regulatory proteins to the basal RNA polymerase II transcription machinery. Mediator is recruited to promoters by direct interactions with regulatory proteins and serves as a scaffold for the assembly of a functional preinitiation complex with RNA polymerase II and the general transcription factors.</text>
</comment>
<evidence type="ECO:0000256" key="3">
    <source>
        <dbReference type="ARBA" id="ARBA00023015"/>
    </source>
</evidence>
<organism evidence="8 9">
    <name type="scientific">Bugula neritina</name>
    <name type="common">Brown bryozoan</name>
    <name type="synonym">Sertularia neritina</name>
    <dbReference type="NCBI Taxonomy" id="10212"/>
    <lineage>
        <taxon>Eukaryota</taxon>
        <taxon>Metazoa</taxon>
        <taxon>Spiralia</taxon>
        <taxon>Lophotrochozoa</taxon>
        <taxon>Bryozoa</taxon>
        <taxon>Gymnolaemata</taxon>
        <taxon>Cheilostomatida</taxon>
        <taxon>Flustrina</taxon>
        <taxon>Buguloidea</taxon>
        <taxon>Bugulidae</taxon>
        <taxon>Bugula</taxon>
    </lineage>
</organism>
<reference evidence="8" key="1">
    <citation type="submission" date="2020-06" db="EMBL/GenBank/DDBJ databases">
        <title>Draft genome of Bugula neritina, a colonial animal packing powerful symbionts and potential medicines.</title>
        <authorList>
            <person name="Rayko M."/>
        </authorList>
    </citation>
    <scope>NUCLEOTIDE SEQUENCE [LARGE SCALE GENOMIC DNA]</scope>
    <source>
        <strain evidence="8">Kwan_BN1</strain>
    </source>
</reference>
<evidence type="ECO:0000256" key="6">
    <source>
        <dbReference type="ARBA" id="ARBA00025687"/>
    </source>
</evidence>
<dbReference type="PANTHER" id="PTHR12434:SF6">
    <property type="entry name" value="MEDIATOR OF RNA POLYMERASE II TRANSCRIPTION SUBUNIT 22"/>
    <property type="match status" value="1"/>
</dbReference>
<evidence type="ECO:0000256" key="1">
    <source>
        <dbReference type="ARBA" id="ARBA00004123"/>
    </source>
</evidence>
<gene>
    <name evidence="8" type="ORF">EB796_009050</name>
</gene>
<name>A0A7J7K357_BUGNE</name>
<dbReference type="Proteomes" id="UP000593567">
    <property type="component" value="Unassembled WGS sequence"/>
</dbReference>
<dbReference type="OrthoDB" id="203279at2759"/>
<dbReference type="PANTHER" id="PTHR12434">
    <property type="entry name" value="MEDIATOR OF RNA POLYMERASE II TRANSCRIPTION SUBUNIT 22"/>
    <property type="match status" value="1"/>
</dbReference>
<dbReference type="GO" id="GO:0006357">
    <property type="term" value="P:regulation of transcription by RNA polymerase II"/>
    <property type="evidence" value="ECO:0007669"/>
    <property type="project" value="InterPro"/>
</dbReference>
<sequence>MLDNFTEIIRQAKVTDSSQTRQTTEGEQVNYEISVRAANVVRAGDSLMKLVSDLKQFLILNDFSAIGDSVESSRMKDEVASDLYLLEDEYFNSAVK</sequence>
<dbReference type="GO" id="GO:0003712">
    <property type="term" value="F:transcription coregulator activity"/>
    <property type="evidence" value="ECO:0007669"/>
    <property type="project" value="InterPro"/>
</dbReference>
<dbReference type="EMBL" id="VXIV02001493">
    <property type="protein sequence ID" value="KAF6032633.1"/>
    <property type="molecule type" value="Genomic_DNA"/>
</dbReference>
<comment type="caution">
    <text evidence="8">The sequence shown here is derived from an EMBL/GenBank/DDBJ whole genome shotgun (WGS) entry which is preliminary data.</text>
</comment>
<keyword evidence="4" id="KW-0804">Transcription</keyword>
<protein>
    <recommendedName>
        <fullName evidence="2">Mediator of RNA polymerase II transcription subunit 22</fullName>
    </recommendedName>
    <alternativeName>
        <fullName evidence="7">Mediator complex subunit 22</fullName>
    </alternativeName>
</protein>
<dbReference type="Pfam" id="PF06179">
    <property type="entry name" value="Med22"/>
    <property type="match status" value="1"/>
</dbReference>
<evidence type="ECO:0000256" key="2">
    <source>
        <dbReference type="ARBA" id="ARBA00019695"/>
    </source>
</evidence>
<comment type="subcellular location">
    <subcellularLocation>
        <location evidence="1">Nucleus</location>
    </subcellularLocation>
</comment>